<dbReference type="EMBL" id="JAINZZ010000069">
    <property type="protein sequence ID" value="MBY8882311.1"/>
    <property type="molecule type" value="Genomic_DNA"/>
</dbReference>
<feature type="region of interest" description="Disordered" evidence="1">
    <location>
        <begin position="1"/>
        <end position="56"/>
    </location>
</feature>
<name>A0ABS7QGK9_9ACTN</name>
<dbReference type="RefSeq" id="WP_222968538.1">
    <property type="nucleotide sequence ID" value="NZ_JAINZZ010000069.1"/>
</dbReference>
<dbReference type="Proteomes" id="UP000778578">
    <property type="component" value="Unassembled WGS sequence"/>
</dbReference>
<evidence type="ECO:0000313" key="2">
    <source>
        <dbReference type="EMBL" id="MBY8882311.1"/>
    </source>
</evidence>
<organism evidence="2 3">
    <name type="scientific">Actinacidiphila acidipaludis</name>
    <dbReference type="NCBI Taxonomy" id="2873382"/>
    <lineage>
        <taxon>Bacteria</taxon>
        <taxon>Bacillati</taxon>
        <taxon>Actinomycetota</taxon>
        <taxon>Actinomycetes</taxon>
        <taxon>Kitasatosporales</taxon>
        <taxon>Streptomycetaceae</taxon>
        <taxon>Actinacidiphila</taxon>
    </lineage>
</organism>
<feature type="compositionally biased region" description="Low complexity" evidence="1">
    <location>
        <begin position="17"/>
        <end position="42"/>
    </location>
</feature>
<protein>
    <submittedName>
        <fullName evidence="2">Uncharacterized protein</fullName>
    </submittedName>
</protein>
<sequence>MTTAPQRSRQTAKRAAKTTAKSPKSAARGRASGTTTTRSTKGQGKAASGAAHHDHDVTITIPVDSAASAVGKVVSLPVVAAQRILPSAGGLPLYVGLGALGIAGVLEWPVAAGIGVGYAVLRHGGPLNPRHEDKAGE</sequence>
<gene>
    <name evidence="2" type="ORF">K7862_32450</name>
</gene>
<evidence type="ECO:0000256" key="1">
    <source>
        <dbReference type="SAM" id="MobiDB-lite"/>
    </source>
</evidence>
<proteinExistence type="predicted"/>
<evidence type="ECO:0000313" key="3">
    <source>
        <dbReference type="Proteomes" id="UP000778578"/>
    </source>
</evidence>
<comment type="caution">
    <text evidence="2">The sequence shown here is derived from an EMBL/GenBank/DDBJ whole genome shotgun (WGS) entry which is preliminary data.</text>
</comment>
<reference evidence="2 3" key="1">
    <citation type="submission" date="2021-08" db="EMBL/GenBank/DDBJ databases">
        <title>WGS of actinomycetes from Thailand.</title>
        <authorList>
            <person name="Thawai C."/>
        </authorList>
    </citation>
    <scope>NUCLEOTIDE SEQUENCE [LARGE SCALE GENOMIC DNA]</scope>
    <source>
        <strain evidence="2 3">PLK6-54</strain>
    </source>
</reference>
<keyword evidence="3" id="KW-1185">Reference proteome</keyword>
<accession>A0ABS7QGK9</accession>